<dbReference type="PANTHER" id="PTHR43439:SF2">
    <property type="entry name" value="ENZYME, PUTATIVE (JCVI)-RELATED"/>
    <property type="match status" value="1"/>
</dbReference>
<dbReference type="EC" id="2.7.1.12" evidence="3"/>
<accession>A0AB34KF19</accession>
<comment type="pathway">
    <text evidence="1">Carbohydrate acid metabolism; D-gluconate degradation.</text>
</comment>
<evidence type="ECO:0000256" key="12">
    <source>
        <dbReference type="SAM" id="MobiDB-lite"/>
    </source>
</evidence>
<dbReference type="Gene3D" id="3.40.50.12780">
    <property type="entry name" value="N-terminal domain of ligase-like"/>
    <property type="match status" value="1"/>
</dbReference>
<keyword evidence="7" id="KW-0547">Nucleotide-binding</keyword>
<sequence length="1230" mass="135302">MAAVLSPIALSDPLKTKDVAVETIERIEVAASPSEILEKTIPSTINELIALRARQLHNDQPIVAYPHEGTDYVDYSPRQLDQVVERAAVKYSSWIPQRLHSDEPVQVVGLLGNSDLDYLVAFLAISRLGHSALLLSTRITDEAYESLLSSTKATALIYQNIFASNAEIISQSIPALKTGTIFAASSSPETSTTLRSASLDPARETNNICFIIHSSGSTGLPKPIYQTHRAALYTYSQNFGLVGHITLPLYHNHGICCLFRAIHSRKKIYIYNARLPLASKHLLATLKQHPDIRILYGVPYALKLLSETDEGLRLLSQLEIVMFGGSACPKPIGDRLVASGVNLVGHYGATEVGQLMTSFRDHRQDKGWDWMRVPPHLKPYLSMEARGPNLYELCVREGWGSKVATNRDDGSYATKDLFEPHPSIPDAWKYYARLDDTIVLENGEKANPLLVEGVIRQDSNVAEAVVFGANKARLGAFIIPTTTSNLEDAELVDAVMPKIEEMNANMPAYSQLSKDMIRVLPRDVDYRRTDKGTVIRAAFYRDFAKQIDAAYVDKQSGTLVLPRSELLEFLRAEMQKRVALKAGVVLGDDADLFSLGVDSLQAIQVRSFVLQNLKVDGDKVGRNFVFDFPTLGKMADEIVRLQSGGPEREVVGVEDRISAMIEKYAEFPQHVPLNNPADGKYIVVTGVTGSLGAHAVANLVTQASVRKVYCLVRADSKQSAGYRVRESLRERLLYHQLSLPSRSKIIALPSNFSDAHLGLAQSDYDDISSSITHLLHLAWSVNFNKGLESFEADCIAGAKNLMNLCLASKRPQPASFNFCSSVSATAATPVDVVPEALPESYSYAQGMGYAQSKLVTEHLCDRASRQTGLRTRVLRVGQIIGDTQNGVWNNTEAIPLIFQTAKTVGALPELDETPYWLPVDVVAKACSEIACSGAESGVMNVVNDKSFHWSRDLLPLLREAGLQFETVPQQEWIRLLRASEPDPSKNPPIKLVDFFASKYDNDKPRRSLAHATSRAQGGSPSLQNAGTIDKSLIRKIVSSLEAKWSAGSLSENEPAVIVVGGPCGSGKSTIARALADKLSLPMIEGDDMHSKTARERMGSQIALTDADRMSWLAHIRGAAIDRLNTTKAPAVLVTCSALRSIYRQELRTLQEIAGFRTLFVMLETESRDELKTRLSLREDHYMAPEMVDAQVELLEAAQDSEVDVVPVDAARDLEEVLSECQDILQGMVKI</sequence>
<dbReference type="Pfam" id="PF00501">
    <property type="entry name" value="AMP-binding"/>
    <property type="match status" value="1"/>
</dbReference>
<dbReference type="InterPro" id="IPR013120">
    <property type="entry name" value="FAR_NAD-bd"/>
</dbReference>
<dbReference type="InterPro" id="IPR006001">
    <property type="entry name" value="Therm_gnt_kin"/>
</dbReference>
<dbReference type="GO" id="GO:0005524">
    <property type="term" value="F:ATP binding"/>
    <property type="evidence" value="ECO:0007669"/>
    <property type="project" value="UniProtKB-KW"/>
</dbReference>
<dbReference type="Pfam" id="PF07993">
    <property type="entry name" value="NAD_binding_4"/>
    <property type="match status" value="1"/>
</dbReference>
<dbReference type="InterPro" id="IPR042099">
    <property type="entry name" value="ANL_N_sf"/>
</dbReference>
<dbReference type="SUPFAM" id="SSF51735">
    <property type="entry name" value="NAD(P)-binding Rossmann-fold domains"/>
    <property type="match status" value="1"/>
</dbReference>
<dbReference type="GeneID" id="96010416"/>
<dbReference type="GO" id="GO:0005975">
    <property type="term" value="P:carbohydrate metabolic process"/>
    <property type="evidence" value="ECO:0007669"/>
    <property type="project" value="InterPro"/>
</dbReference>
<dbReference type="InterPro" id="IPR006162">
    <property type="entry name" value="Ppantetheine_attach_site"/>
</dbReference>
<dbReference type="NCBIfam" id="TIGR01313">
    <property type="entry name" value="therm_gnt_kin"/>
    <property type="match status" value="1"/>
</dbReference>
<dbReference type="SMART" id="SM00823">
    <property type="entry name" value="PKS_PP"/>
    <property type="match status" value="1"/>
</dbReference>
<dbReference type="InterPro" id="IPR000873">
    <property type="entry name" value="AMP-dep_synth/lig_dom"/>
</dbReference>
<dbReference type="SUPFAM" id="SSF52540">
    <property type="entry name" value="P-loop containing nucleoside triphosphate hydrolases"/>
    <property type="match status" value="1"/>
</dbReference>
<evidence type="ECO:0000256" key="7">
    <source>
        <dbReference type="ARBA" id="ARBA00022741"/>
    </source>
</evidence>
<dbReference type="SUPFAM" id="SSF56801">
    <property type="entry name" value="Acetyl-CoA synthetase-like"/>
    <property type="match status" value="1"/>
</dbReference>
<dbReference type="InterPro" id="IPR027417">
    <property type="entry name" value="P-loop_NTPase"/>
</dbReference>
<keyword evidence="9" id="KW-0067">ATP-binding</keyword>
<dbReference type="Proteomes" id="UP000803884">
    <property type="component" value="Unassembled WGS sequence"/>
</dbReference>
<dbReference type="InterPro" id="IPR036291">
    <property type="entry name" value="NAD(P)-bd_dom_sf"/>
</dbReference>
<dbReference type="RefSeq" id="XP_069225459.1">
    <property type="nucleotide sequence ID" value="XM_069377578.1"/>
</dbReference>
<comment type="caution">
    <text evidence="14">The sequence shown here is derived from an EMBL/GenBank/DDBJ whole genome shotgun (WGS) entry which is preliminary data.</text>
</comment>
<gene>
    <name evidence="14" type="ORF">WHR41_08974</name>
</gene>
<evidence type="ECO:0000256" key="8">
    <source>
        <dbReference type="ARBA" id="ARBA00022777"/>
    </source>
</evidence>
<keyword evidence="8" id="KW-0418">Kinase</keyword>
<dbReference type="Pfam" id="PF00550">
    <property type="entry name" value="PP-binding"/>
    <property type="match status" value="1"/>
</dbReference>
<dbReference type="PROSITE" id="PS00455">
    <property type="entry name" value="AMP_BINDING"/>
    <property type="match status" value="1"/>
</dbReference>
<keyword evidence="4" id="KW-0596">Phosphopantetheine</keyword>
<evidence type="ECO:0000256" key="5">
    <source>
        <dbReference type="ARBA" id="ARBA00022553"/>
    </source>
</evidence>
<feature type="region of interest" description="Disordered" evidence="12">
    <location>
        <begin position="1005"/>
        <end position="1024"/>
    </location>
</feature>
<dbReference type="Gene3D" id="3.40.50.300">
    <property type="entry name" value="P-loop containing nucleotide triphosphate hydrolases"/>
    <property type="match status" value="1"/>
</dbReference>
<comment type="catalytic activity">
    <reaction evidence="11">
        <text>D-gluconate + ATP = 6-phospho-D-gluconate + ADP + H(+)</text>
        <dbReference type="Rhea" id="RHEA:19433"/>
        <dbReference type="ChEBI" id="CHEBI:15378"/>
        <dbReference type="ChEBI" id="CHEBI:18391"/>
        <dbReference type="ChEBI" id="CHEBI:30616"/>
        <dbReference type="ChEBI" id="CHEBI:58759"/>
        <dbReference type="ChEBI" id="CHEBI:456216"/>
        <dbReference type="EC" id="2.7.1.12"/>
    </reaction>
</comment>
<evidence type="ECO:0000256" key="6">
    <source>
        <dbReference type="ARBA" id="ARBA00022679"/>
    </source>
</evidence>
<dbReference type="PROSITE" id="PS50075">
    <property type="entry name" value="CARRIER"/>
    <property type="match status" value="1"/>
</dbReference>
<dbReference type="GO" id="GO:0031177">
    <property type="term" value="F:phosphopantetheine binding"/>
    <property type="evidence" value="ECO:0007669"/>
    <property type="project" value="InterPro"/>
</dbReference>
<dbReference type="Gene3D" id="1.10.1200.10">
    <property type="entry name" value="ACP-like"/>
    <property type="match status" value="1"/>
</dbReference>
<evidence type="ECO:0000256" key="2">
    <source>
        <dbReference type="ARBA" id="ARBA00008420"/>
    </source>
</evidence>
<evidence type="ECO:0000256" key="1">
    <source>
        <dbReference type="ARBA" id="ARBA00004875"/>
    </source>
</evidence>
<dbReference type="SUPFAM" id="SSF47336">
    <property type="entry name" value="ACP-like"/>
    <property type="match status" value="1"/>
</dbReference>
<dbReference type="PROSITE" id="PS00012">
    <property type="entry name" value="PHOSPHOPANTETHEINE"/>
    <property type="match status" value="1"/>
</dbReference>
<dbReference type="EMBL" id="JAAQHG020000053">
    <property type="protein sequence ID" value="KAL1582352.1"/>
    <property type="molecule type" value="Genomic_DNA"/>
</dbReference>
<comment type="similarity">
    <text evidence="2">Belongs to the gluconokinase GntK/GntV family.</text>
</comment>
<proteinExistence type="inferred from homology"/>
<name>A0AB34KF19_9PEZI</name>
<evidence type="ECO:0000313" key="14">
    <source>
        <dbReference type="EMBL" id="KAL1582352.1"/>
    </source>
</evidence>
<evidence type="ECO:0000256" key="10">
    <source>
        <dbReference type="ARBA" id="ARBA00029835"/>
    </source>
</evidence>
<keyword evidence="5" id="KW-0597">Phosphoprotein</keyword>
<organism evidence="14 15">
    <name type="scientific">Cladosporium halotolerans</name>
    <dbReference type="NCBI Taxonomy" id="1052096"/>
    <lineage>
        <taxon>Eukaryota</taxon>
        <taxon>Fungi</taxon>
        <taxon>Dikarya</taxon>
        <taxon>Ascomycota</taxon>
        <taxon>Pezizomycotina</taxon>
        <taxon>Dothideomycetes</taxon>
        <taxon>Dothideomycetidae</taxon>
        <taxon>Cladosporiales</taxon>
        <taxon>Cladosporiaceae</taxon>
        <taxon>Cladosporium</taxon>
    </lineage>
</organism>
<dbReference type="GO" id="GO:0046316">
    <property type="term" value="F:gluconokinase activity"/>
    <property type="evidence" value="ECO:0007669"/>
    <property type="project" value="UniProtKB-EC"/>
</dbReference>
<evidence type="ECO:0000259" key="13">
    <source>
        <dbReference type="PROSITE" id="PS50075"/>
    </source>
</evidence>
<dbReference type="InterPro" id="IPR020806">
    <property type="entry name" value="PKS_PP-bd"/>
</dbReference>
<dbReference type="Gene3D" id="3.40.50.720">
    <property type="entry name" value="NAD(P)-binding Rossmann-like Domain"/>
    <property type="match status" value="1"/>
</dbReference>
<dbReference type="InterPro" id="IPR020845">
    <property type="entry name" value="AMP-binding_CS"/>
</dbReference>
<dbReference type="InterPro" id="IPR036736">
    <property type="entry name" value="ACP-like_sf"/>
</dbReference>
<reference evidence="14 15" key="1">
    <citation type="journal article" date="2020" name="Microbiol. Resour. Announc.">
        <title>Draft Genome Sequence of a Cladosporium Species Isolated from the Mesophotic Ascidian Didemnum maculosum.</title>
        <authorList>
            <person name="Gioti A."/>
            <person name="Siaperas R."/>
            <person name="Nikolaivits E."/>
            <person name="Le Goff G."/>
            <person name="Ouazzani J."/>
            <person name="Kotoulas G."/>
            <person name="Topakas E."/>
        </authorList>
    </citation>
    <scope>NUCLEOTIDE SEQUENCE [LARGE SCALE GENOMIC DNA]</scope>
    <source>
        <strain evidence="14 15">TM138-S3</strain>
    </source>
</reference>
<evidence type="ECO:0000256" key="11">
    <source>
        <dbReference type="ARBA" id="ARBA00048090"/>
    </source>
</evidence>
<keyword evidence="15" id="KW-1185">Reference proteome</keyword>
<feature type="compositionally biased region" description="Polar residues" evidence="12">
    <location>
        <begin position="1013"/>
        <end position="1024"/>
    </location>
</feature>
<feature type="domain" description="Carrier" evidence="13">
    <location>
        <begin position="561"/>
        <end position="642"/>
    </location>
</feature>
<dbReference type="AlphaFoldDB" id="A0AB34KF19"/>
<dbReference type="Pfam" id="PF13671">
    <property type="entry name" value="AAA_33"/>
    <property type="match status" value="1"/>
</dbReference>
<protein>
    <recommendedName>
        <fullName evidence="3">gluconokinase</fullName>
        <ecNumber evidence="3">2.7.1.12</ecNumber>
    </recommendedName>
    <alternativeName>
        <fullName evidence="10">Gluconate kinase</fullName>
    </alternativeName>
</protein>
<evidence type="ECO:0000256" key="4">
    <source>
        <dbReference type="ARBA" id="ARBA00022450"/>
    </source>
</evidence>
<dbReference type="PANTHER" id="PTHR43439">
    <property type="entry name" value="PHENYLACETATE-COENZYME A LIGASE"/>
    <property type="match status" value="1"/>
</dbReference>
<dbReference type="InterPro" id="IPR051414">
    <property type="entry name" value="Adenylate-forming_Reductase"/>
</dbReference>
<evidence type="ECO:0000313" key="15">
    <source>
        <dbReference type="Proteomes" id="UP000803884"/>
    </source>
</evidence>
<dbReference type="InterPro" id="IPR009081">
    <property type="entry name" value="PP-bd_ACP"/>
</dbReference>
<dbReference type="Pfam" id="PF23562">
    <property type="entry name" value="AMP-binding_C_3"/>
    <property type="match status" value="1"/>
</dbReference>
<keyword evidence="6" id="KW-0808">Transferase</keyword>
<evidence type="ECO:0000256" key="3">
    <source>
        <dbReference type="ARBA" id="ARBA00012054"/>
    </source>
</evidence>
<evidence type="ECO:0000256" key="9">
    <source>
        <dbReference type="ARBA" id="ARBA00022840"/>
    </source>
</evidence>
<dbReference type="CDD" id="cd02021">
    <property type="entry name" value="GntK"/>
    <property type="match status" value="1"/>
</dbReference>